<evidence type="ECO:0008006" key="5">
    <source>
        <dbReference type="Google" id="ProtNLM"/>
    </source>
</evidence>
<dbReference type="Pfam" id="PF04940">
    <property type="entry name" value="BLUF"/>
    <property type="match status" value="1"/>
</dbReference>
<protein>
    <recommendedName>
        <fullName evidence="5">BLUF domain-containing protein</fullName>
    </recommendedName>
</protein>
<reference evidence="3 4" key="1">
    <citation type="journal article" date="2017" name="Int. J. Syst. Evol. Microbiol.">
        <title>Rhodosalinus sediminis gen. nov., sp. nov., isolated from marine saltern.</title>
        <authorList>
            <person name="Guo L.Y."/>
            <person name="Ling S.K."/>
            <person name="Li C.M."/>
            <person name="Chen G.J."/>
            <person name="Du Z.J."/>
        </authorList>
    </citation>
    <scope>NUCLEOTIDE SEQUENCE [LARGE SCALE GENOMIC DNA]</scope>
    <source>
        <strain evidence="3 4">WDN1C137</strain>
    </source>
</reference>
<feature type="domain" description="B12-binding" evidence="2">
    <location>
        <begin position="236"/>
        <end position="366"/>
    </location>
</feature>
<evidence type="ECO:0000313" key="4">
    <source>
        <dbReference type="Proteomes" id="UP000257131"/>
    </source>
</evidence>
<comment type="caution">
    <text evidence="3">The sequence shown here is derived from an EMBL/GenBank/DDBJ whole genome shotgun (WGS) entry which is preliminary data.</text>
</comment>
<dbReference type="PROSITE" id="PS50925">
    <property type="entry name" value="BLUF"/>
    <property type="match status" value="1"/>
</dbReference>
<evidence type="ECO:0000259" key="1">
    <source>
        <dbReference type="PROSITE" id="PS50925"/>
    </source>
</evidence>
<accession>A0A3D9BP10</accession>
<dbReference type="GO" id="GO:0031419">
    <property type="term" value="F:cobalamin binding"/>
    <property type="evidence" value="ECO:0007669"/>
    <property type="project" value="InterPro"/>
</dbReference>
<gene>
    <name evidence="3" type="ORF">DRV84_12235</name>
</gene>
<dbReference type="SUPFAM" id="SSF54975">
    <property type="entry name" value="Acylphosphatase/BLUF domain-like"/>
    <property type="match status" value="1"/>
</dbReference>
<dbReference type="InterPro" id="IPR007024">
    <property type="entry name" value="BLUF_domain"/>
</dbReference>
<dbReference type="InterPro" id="IPR036046">
    <property type="entry name" value="Acylphosphatase-like_dom_sf"/>
</dbReference>
<sequence>MTRAGSAAAEPIRRVSYRSDATRRLESDEIAALVEDAAARNAASGITGALVSSGDRYRQWIEGSPAAIEALLDALRRDRRHERLTVTEDVTAESRAFVGWHMQLFQGVKDAALAPQAIALGRVAPALATEDWAGALASPKAARDTLRKTPELTASQAGAVAAALAAPEDDGALIHALRPFMATAAGRAACYEAVAHALGDGWMADRWSMAEATLALGRFQALLWQARPASDPVRPMAHAIVANQPGNPHFLGAVLKADVLRATGWAVSLMLDSRPAQIEAAARRAPGTPVVLSGSHLLSGISEGPLAEFSATLRRAVPQTPVLVGHRGGQPLAATAQRLRAAVAAALRPGLESLAPRTGAAPVALG</sequence>
<dbReference type="PROSITE" id="PS51332">
    <property type="entry name" value="B12_BINDING"/>
    <property type="match status" value="1"/>
</dbReference>
<evidence type="ECO:0000313" key="3">
    <source>
        <dbReference type="EMBL" id="REC55254.1"/>
    </source>
</evidence>
<dbReference type="Proteomes" id="UP000257131">
    <property type="component" value="Unassembled WGS sequence"/>
</dbReference>
<feature type="domain" description="BLUF" evidence="1">
    <location>
        <begin position="12"/>
        <end position="103"/>
    </location>
</feature>
<name>A0A3D9BP10_9RHOB</name>
<organism evidence="3 4">
    <name type="scientific">Rhodosalinus sediminis</name>
    <dbReference type="NCBI Taxonomy" id="1940533"/>
    <lineage>
        <taxon>Bacteria</taxon>
        <taxon>Pseudomonadati</taxon>
        <taxon>Pseudomonadota</taxon>
        <taxon>Alphaproteobacteria</taxon>
        <taxon>Rhodobacterales</taxon>
        <taxon>Paracoccaceae</taxon>
        <taxon>Rhodosalinus</taxon>
    </lineage>
</organism>
<evidence type="ECO:0000259" key="2">
    <source>
        <dbReference type="PROSITE" id="PS51332"/>
    </source>
</evidence>
<keyword evidence="4" id="KW-1185">Reference proteome</keyword>
<dbReference type="InterPro" id="IPR006158">
    <property type="entry name" value="Cobalamin-bd"/>
</dbReference>
<dbReference type="GO" id="GO:0071949">
    <property type="term" value="F:FAD binding"/>
    <property type="evidence" value="ECO:0007669"/>
    <property type="project" value="InterPro"/>
</dbReference>
<proteinExistence type="predicted"/>
<dbReference type="Gene3D" id="3.40.50.280">
    <property type="entry name" value="Cobalamin-binding domain"/>
    <property type="match status" value="1"/>
</dbReference>
<dbReference type="SMART" id="SM01034">
    <property type="entry name" value="BLUF"/>
    <property type="match status" value="1"/>
</dbReference>
<dbReference type="Gene3D" id="3.30.70.100">
    <property type="match status" value="1"/>
</dbReference>
<dbReference type="GO" id="GO:0046872">
    <property type="term" value="F:metal ion binding"/>
    <property type="evidence" value="ECO:0007669"/>
    <property type="project" value="InterPro"/>
</dbReference>
<dbReference type="RefSeq" id="WP_115981108.1">
    <property type="nucleotide sequence ID" value="NZ_CAJXNW010000020.1"/>
</dbReference>
<dbReference type="GO" id="GO:0009882">
    <property type="term" value="F:blue light photoreceptor activity"/>
    <property type="evidence" value="ECO:0007669"/>
    <property type="project" value="InterPro"/>
</dbReference>
<dbReference type="EMBL" id="QOHR01000020">
    <property type="protein sequence ID" value="REC55254.1"/>
    <property type="molecule type" value="Genomic_DNA"/>
</dbReference>
<dbReference type="AlphaFoldDB" id="A0A3D9BP10"/>